<reference evidence="2 3" key="1">
    <citation type="submission" date="2019-03" db="EMBL/GenBank/DDBJ databases">
        <title>Genomic Encyclopedia of Type Strains, Phase IV (KMG-IV): sequencing the most valuable type-strain genomes for metagenomic binning, comparative biology and taxonomic classification.</title>
        <authorList>
            <person name="Goeker M."/>
        </authorList>
    </citation>
    <scope>NUCLEOTIDE SEQUENCE [LARGE SCALE GENOMIC DNA]</scope>
    <source>
        <strain evidence="2 3">DSM 13328</strain>
    </source>
</reference>
<dbReference type="PANTHER" id="PTHR35337">
    <property type="entry name" value="SLR1478 PROTEIN"/>
    <property type="match status" value="1"/>
</dbReference>
<dbReference type="RefSeq" id="WP_133516785.1">
    <property type="nucleotide sequence ID" value="NZ_JAHDUW010000001.1"/>
</dbReference>
<feature type="transmembrane region" description="Helical" evidence="1">
    <location>
        <begin position="141"/>
        <end position="162"/>
    </location>
</feature>
<feature type="transmembrane region" description="Helical" evidence="1">
    <location>
        <begin position="286"/>
        <end position="307"/>
    </location>
</feature>
<organism evidence="2 3">
    <name type="scientific">Methanimicrococcus blatticola</name>
    <dbReference type="NCBI Taxonomy" id="91560"/>
    <lineage>
        <taxon>Archaea</taxon>
        <taxon>Methanobacteriati</taxon>
        <taxon>Methanobacteriota</taxon>
        <taxon>Stenosarchaea group</taxon>
        <taxon>Methanomicrobia</taxon>
        <taxon>Methanosarcinales</taxon>
        <taxon>Methanosarcinaceae</taxon>
        <taxon>Methanimicrococcus</taxon>
    </lineage>
</organism>
<dbReference type="PANTHER" id="PTHR35337:SF1">
    <property type="entry name" value="SLR1478 PROTEIN"/>
    <property type="match status" value="1"/>
</dbReference>
<evidence type="ECO:0000256" key="1">
    <source>
        <dbReference type="SAM" id="Phobius"/>
    </source>
</evidence>
<keyword evidence="1" id="KW-0472">Membrane</keyword>
<keyword evidence="1" id="KW-0812">Transmembrane</keyword>
<comment type="caution">
    <text evidence="2">The sequence shown here is derived from an EMBL/GenBank/DDBJ whole genome shotgun (WGS) entry which is preliminary data.</text>
</comment>
<evidence type="ECO:0000313" key="2">
    <source>
        <dbReference type="EMBL" id="TDQ71210.1"/>
    </source>
</evidence>
<feature type="transmembrane region" description="Helical" evidence="1">
    <location>
        <begin position="88"/>
        <end position="121"/>
    </location>
</feature>
<sequence length="316" mass="35365">MKNCQETEPEFKGFIDFDYSIGIKAVAPQSSALRFLSRVSGPLFWTFFLFMIFIFVCYAAYFVFIAFSPIYPQFFSSILKTFSSLPTPILIVVSALIASHLSIAVFLAFLNFAVSFADFYLSGKSLKTHLLSLLSPVTKPVFWITVVFLAALILSYVFGYFYPEVFEFLFNFGGLPEDGSISVMFYIFFNNTRIVFLLIFLGFLFGFLPVSIILVNGFTVGIVAEYTIKEEGLLFLLTGLLPHGIVEIPVILLGAGVGYYSGVLASRTLMKRISFASFKQSFIDGTWIFFLIAVPLLFIAAVIEVYVTSPLLGVIW</sequence>
<name>A0A484F612_9EURY</name>
<dbReference type="Pfam" id="PF01944">
    <property type="entry name" value="SpoIIM"/>
    <property type="match status" value="1"/>
</dbReference>
<keyword evidence="1" id="KW-1133">Transmembrane helix</keyword>
<accession>A0A484F612</accession>
<feature type="transmembrane region" description="Helical" evidence="1">
    <location>
        <begin position="196"/>
        <end position="224"/>
    </location>
</feature>
<dbReference type="OrthoDB" id="86288at2157"/>
<feature type="transmembrane region" description="Helical" evidence="1">
    <location>
        <begin position="244"/>
        <end position="265"/>
    </location>
</feature>
<dbReference type="Proteomes" id="UP000294855">
    <property type="component" value="Unassembled WGS sequence"/>
</dbReference>
<dbReference type="AlphaFoldDB" id="A0A484F612"/>
<proteinExistence type="predicted"/>
<protein>
    <submittedName>
        <fullName evidence="2">Putative membrane protein SpoIIM required for sporulation</fullName>
    </submittedName>
</protein>
<keyword evidence="3" id="KW-1185">Reference proteome</keyword>
<dbReference type="EMBL" id="SNYS01000005">
    <property type="protein sequence ID" value="TDQ71210.1"/>
    <property type="molecule type" value="Genomic_DNA"/>
</dbReference>
<dbReference type="InterPro" id="IPR002798">
    <property type="entry name" value="SpoIIM-like"/>
</dbReference>
<gene>
    <name evidence="2" type="ORF">C7391_0315</name>
</gene>
<feature type="transmembrane region" description="Helical" evidence="1">
    <location>
        <begin position="43"/>
        <end position="68"/>
    </location>
</feature>
<evidence type="ECO:0000313" key="3">
    <source>
        <dbReference type="Proteomes" id="UP000294855"/>
    </source>
</evidence>